<accession>A0A2T4BUV7</accession>
<feature type="compositionally biased region" description="Polar residues" evidence="1">
    <location>
        <begin position="56"/>
        <end position="65"/>
    </location>
</feature>
<feature type="compositionally biased region" description="Low complexity" evidence="1">
    <location>
        <begin position="180"/>
        <end position="189"/>
    </location>
</feature>
<keyword evidence="3" id="KW-1185">Reference proteome</keyword>
<feature type="region of interest" description="Disordered" evidence="1">
    <location>
        <begin position="50"/>
        <end position="83"/>
    </location>
</feature>
<evidence type="ECO:0000313" key="2">
    <source>
        <dbReference type="EMBL" id="PTB73094.1"/>
    </source>
</evidence>
<dbReference type="EMBL" id="KZ679139">
    <property type="protein sequence ID" value="PTB73094.1"/>
    <property type="molecule type" value="Genomic_DNA"/>
</dbReference>
<organism evidence="2 3">
    <name type="scientific">Trichoderma longibrachiatum ATCC 18648</name>
    <dbReference type="NCBI Taxonomy" id="983965"/>
    <lineage>
        <taxon>Eukaryota</taxon>
        <taxon>Fungi</taxon>
        <taxon>Dikarya</taxon>
        <taxon>Ascomycota</taxon>
        <taxon>Pezizomycotina</taxon>
        <taxon>Sordariomycetes</taxon>
        <taxon>Hypocreomycetidae</taxon>
        <taxon>Hypocreales</taxon>
        <taxon>Hypocreaceae</taxon>
        <taxon>Trichoderma</taxon>
    </lineage>
</organism>
<dbReference type="OrthoDB" id="5204927at2759"/>
<feature type="compositionally biased region" description="Polar residues" evidence="1">
    <location>
        <begin position="140"/>
        <end position="156"/>
    </location>
</feature>
<evidence type="ECO:0000256" key="1">
    <source>
        <dbReference type="SAM" id="MobiDB-lite"/>
    </source>
</evidence>
<feature type="region of interest" description="Disordered" evidence="1">
    <location>
        <begin position="120"/>
        <end position="217"/>
    </location>
</feature>
<dbReference type="AlphaFoldDB" id="A0A2T4BUV7"/>
<name>A0A2T4BUV7_TRILO</name>
<protein>
    <submittedName>
        <fullName evidence="2">Uncharacterized protein</fullName>
    </submittedName>
</protein>
<feature type="region of interest" description="Disordered" evidence="1">
    <location>
        <begin position="1"/>
        <end position="23"/>
    </location>
</feature>
<gene>
    <name evidence="2" type="ORF">M440DRAFT_1404821</name>
</gene>
<proteinExistence type="predicted"/>
<feature type="compositionally biased region" description="Polar residues" evidence="1">
    <location>
        <begin position="339"/>
        <end position="352"/>
    </location>
</feature>
<feature type="region of interest" description="Disordered" evidence="1">
    <location>
        <begin position="376"/>
        <end position="460"/>
    </location>
</feature>
<feature type="compositionally biased region" description="Basic and acidic residues" evidence="1">
    <location>
        <begin position="424"/>
        <end position="446"/>
    </location>
</feature>
<feature type="region of interest" description="Disordered" evidence="1">
    <location>
        <begin position="337"/>
        <end position="357"/>
    </location>
</feature>
<feature type="compositionally biased region" description="Low complexity" evidence="1">
    <location>
        <begin position="377"/>
        <end position="399"/>
    </location>
</feature>
<dbReference type="Proteomes" id="UP000240760">
    <property type="component" value="Unassembled WGS sequence"/>
</dbReference>
<sequence length="460" mass="51046">MRLQKLHPESSSSSSITVSKPPPTMFYETLYVHDAKAAALQPTLPYRAAAPAKSASRGNNNNNTVLRVPKPQAQRPKPFDPDDLTRRLHVVLAEQKAHAERKKRARAALDAERQANAAAVARNASVLHPGQRGIPMGPTVPSTQIQKNEATASRSRIPSAPRDANQDVPKTERLHRAGLRNSTSSSSNRNSEDTPPSNYRHIPQVAASQFARTTTTETVTEKHLVHRLSRQAIKFHTQSPNAPAGRVPDLAPAEQTKALRRAQSMRERQFDRNQFQQPHILATTAEVDERVATTAPHTFQEYLHSKSLDAFDEPSKEMRRRSMGAILGMMISREAETAELSQTSSENHSAPNHSDLVAANPDEHRVDWTQSDEAAILQQRKQQQQQQSHSHLPQQSQKSATGPNVLRKSESKWALRTKLGGFSKKSDKLSSPTEEKDAGSLVERPRSPTKAGGLFSRFKR</sequence>
<reference evidence="2 3" key="1">
    <citation type="submission" date="2016-07" db="EMBL/GenBank/DDBJ databases">
        <title>Multiple horizontal gene transfer events from other fungi enriched the ability of initially mycotrophic Trichoderma (Ascomycota) to feed on dead plant biomass.</title>
        <authorList>
            <consortium name="DOE Joint Genome Institute"/>
            <person name="Aerts A."/>
            <person name="Atanasova L."/>
            <person name="Chenthamara K."/>
            <person name="Zhang J."/>
            <person name="Grujic M."/>
            <person name="Henrissat B."/>
            <person name="Kuo A."/>
            <person name="Salamov A."/>
            <person name="Lipzen A."/>
            <person name="Labutti K."/>
            <person name="Barry K."/>
            <person name="Miao Y."/>
            <person name="Rahimi M.J."/>
            <person name="Shen Q."/>
            <person name="Grigoriev I.V."/>
            <person name="Kubicek C.P."/>
            <person name="Druzhinina I.S."/>
        </authorList>
    </citation>
    <scope>NUCLEOTIDE SEQUENCE [LARGE SCALE GENOMIC DNA]</scope>
    <source>
        <strain evidence="2 3">ATCC 18648</strain>
    </source>
</reference>
<evidence type="ECO:0000313" key="3">
    <source>
        <dbReference type="Proteomes" id="UP000240760"/>
    </source>
</evidence>